<dbReference type="SUPFAM" id="SSF101898">
    <property type="entry name" value="NHL repeat"/>
    <property type="match status" value="1"/>
</dbReference>
<dbReference type="SUPFAM" id="SSF57850">
    <property type="entry name" value="RING/U-box"/>
    <property type="match status" value="1"/>
</dbReference>
<dbReference type="EC" id="2.3.2.27" evidence="3"/>
<dbReference type="Proteomes" id="UP001066276">
    <property type="component" value="Chromosome 3_2"/>
</dbReference>
<keyword evidence="5" id="KW-0479">Metal-binding</keyword>
<evidence type="ECO:0000256" key="8">
    <source>
        <dbReference type="PROSITE-ProRule" id="PRU00024"/>
    </source>
</evidence>
<protein>
    <recommendedName>
        <fullName evidence="3">RING-type E3 ubiquitin transferase</fullName>
        <ecNumber evidence="3">2.3.2.27</ecNumber>
    </recommendedName>
</protein>
<dbReference type="Gene3D" id="2.120.10.30">
    <property type="entry name" value="TolB, C-terminal domain"/>
    <property type="match status" value="1"/>
</dbReference>
<name>A0AAV7TP86_PLEWA</name>
<keyword evidence="6 8" id="KW-0863">Zinc-finger</keyword>
<dbReference type="GO" id="GO:0061630">
    <property type="term" value="F:ubiquitin protein ligase activity"/>
    <property type="evidence" value="ECO:0007669"/>
    <property type="project" value="UniProtKB-EC"/>
</dbReference>
<dbReference type="SMART" id="SM00336">
    <property type="entry name" value="BBOX"/>
    <property type="match status" value="1"/>
</dbReference>
<dbReference type="InterPro" id="IPR013083">
    <property type="entry name" value="Znf_RING/FYVE/PHD"/>
</dbReference>
<dbReference type="PROSITE" id="PS50119">
    <property type="entry name" value="ZF_BBOX"/>
    <property type="match status" value="1"/>
</dbReference>
<dbReference type="PROSITE" id="PS00518">
    <property type="entry name" value="ZF_RING_1"/>
    <property type="match status" value="1"/>
</dbReference>
<dbReference type="SMART" id="SM00184">
    <property type="entry name" value="RING"/>
    <property type="match status" value="1"/>
</dbReference>
<keyword evidence="12" id="KW-1185">Reference proteome</keyword>
<evidence type="ECO:0000259" key="10">
    <source>
        <dbReference type="PROSITE" id="PS50119"/>
    </source>
</evidence>
<evidence type="ECO:0000256" key="5">
    <source>
        <dbReference type="ARBA" id="ARBA00022723"/>
    </source>
</evidence>
<dbReference type="GO" id="GO:0045087">
    <property type="term" value="P:innate immune response"/>
    <property type="evidence" value="ECO:0007669"/>
    <property type="project" value="TreeGrafter"/>
</dbReference>
<evidence type="ECO:0000256" key="4">
    <source>
        <dbReference type="ARBA" id="ARBA00022553"/>
    </source>
</evidence>
<sequence length="692" mass="77570">MCLYMVSMLSHCSASTRGRAVDQNPVTMTQRTTQLSEVLREDYLSCKICYELFRTPKLLPCLHTYCQQCLEQLVTKGSLNCPECRIKVSVKDGVKNLKSNFFINSLLELLQPKQTNDLECSVCATAKKHLTAVSRCLDCHDFLCQSCSLGHGCSRATISHRVVDLKEFLNGQHDAEVRSRQEMSCLDHSQEPLRFFCDTCNSLICRDCRLLGHFQHQVMSMADAIKKKKPEVNQLIEGLGSNILKITQRKEEVTESLGILSRTTKTIKANIVSYIDEATALLQSQKEVAFKEVDDIIEKESAALLLVKGELDSQWDKAVSCREFSQKIMDVGSDSEIMSLEEVMRERIQELQSFMPQKQKLRIPDLVLGGKEILPQIQFFRLELVKNDSATHPDSASWSLPAEKPSSALTLEMCEASPTQHEVLPPKDNVILRLVSSFDVEQEEDDYQPKITGIAAFPGAGGILLADQNNDEIKRFSMNGDLRRTITLNDSDLSPCSIAVCGNTLACSANNYLFFMTLGGSYLHKLKLRSNQDDPQYAITAYSSQYVAVSEGTLCSVSLYNTKGECLERVRPRGYQGVKFLFIAVNQNEEFIVCDVAKQEIVIFNRSGDIIHIMNSSNSPFSRPFSLCLNSSNLIFVVDDGRVIQFSENGMDGKVVLSTAPGESRPRMIVIDSGGHLVLVAKDNYVRYYEFM</sequence>
<keyword evidence="7" id="KW-0862">Zinc</keyword>
<feature type="domain" description="B box-type" evidence="10">
    <location>
        <begin position="180"/>
        <end position="221"/>
    </location>
</feature>
<evidence type="ECO:0000259" key="9">
    <source>
        <dbReference type="PROSITE" id="PS50089"/>
    </source>
</evidence>
<gene>
    <name evidence="11" type="ORF">NDU88_003482</name>
</gene>
<comment type="catalytic activity">
    <reaction evidence="1">
        <text>S-ubiquitinyl-[E2 ubiquitin-conjugating enzyme]-L-cysteine + [acceptor protein]-L-lysine = [E2 ubiquitin-conjugating enzyme]-L-cysteine + N(6)-ubiquitinyl-[acceptor protein]-L-lysine.</text>
        <dbReference type="EC" id="2.3.2.27"/>
    </reaction>
</comment>
<dbReference type="Gene3D" id="3.30.160.60">
    <property type="entry name" value="Classic Zinc Finger"/>
    <property type="match status" value="1"/>
</dbReference>
<dbReference type="AlphaFoldDB" id="A0AAV7TP86"/>
<dbReference type="InterPro" id="IPR001841">
    <property type="entry name" value="Znf_RING"/>
</dbReference>
<evidence type="ECO:0000256" key="3">
    <source>
        <dbReference type="ARBA" id="ARBA00012483"/>
    </source>
</evidence>
<evidence type="ECO:0000313" key="12">
    <source>
        <dbReference type="Proteomes" id="UP001066276"/>
    </source>
</evidence>
<dbReference type="PANTHER" id="PTHR25462">
    <property type="entry name" value="BONUS, ISOFORM C-RELATED"/>
    <property type="match status" value="1"/>
</dbReference>
<dbReference type="Pfam" id="PF13445">
    <property type="entry name" value="zf-RING_UBOX"/>
    <property type="match status" value="1"/>
</dbReference>
<dbReference type="SUPFAM" id="SSF57845">
    <property type="entry name" value="B-box zinc-binding domain"/>
    <property type="match status" value="1"/>
</dbReference>
<evidence type="ECO:0000256" key="6">
    <source>
        <dbReference type="ARBA" id="ARBA00022771"/>
    </source>
</evidence>
<comment type="caution">
    <text evidence="11">The sequence shown here is derived from an EMBL/GenBank/DDBJ whole genome shotgun (WGS) entry which is preliminary data.</text>
</comment>
<dbReference type="PANTHER" id="PTHR25462:SF299">
    <property type="entry name" value="E3 UBIQUITIN-PROTEIN LIGASE TRIM56"/>
    <property type="match status" value="1"/>
</dbReference>
<dbReference type="InterPro" id="IPR000315">
    <property type="entry name" value="Znf_B-box"/>
</dbReference>
<dbReference type="InterPro" id="IPR011042">
    <property type="entry name" value="6-blade_b-propeller_TolB-like"/>
</dbReference>
<evidence type="ECO:0000313" key="11">
    <source>
        <dbReference type="EMBL" id="KAJ1178235.1"/>
    </source>
</evidence>
<dbReference type="GO" id="GO:0060340">
    <property type="term" value="P:positive regulation of type I interferon-mediated signaling pathway"/>
    <property type="evidence" value="ECO:0007669"/>
    <property type="project" value="TreeGrafter"/>
</dbReference>
<dbReference type="EMBL" id="JANPWB010000006">
    <property type="protein sequence ID" value="KAJ1178235.1"/>
    <property type="molecule type" value="Genomic_DNA"/>
</dbReference>
<comment type="similarity">
    <text evidence="2">Belongs to the TRIM/RBCC family.</text>
</comment>
<dbReference type="GO" id="GO:0005654">
    <property type="term" value="C:nucleoplasm"/>
    <property type="evidence" value="ECO:0007669"/>
    <property type="project" value="TreeGrafter"/>
</dbReference>
<dbReference type="InterPro" id="IPR027370">
    <property type="entry name" value="Znf-RING_euk"/>
</dbReference>
<dbReference type="GO" id="GO:0008270">
    <property type="term" value="F:zinc ion binding"/>
    <property type="evidence" value="ECO:0007669"/>
    <property type="project" value="UniProtKB-KW"/>
</dbReference>
<reference evidence="11" key="1">
    <citation type="journal article" date="2022" name="bioRxiv">
        <title>Sequencing and chromosome-scale assembly of the giantPleurodeles waltlgenome.</title>
        <authorList>
            <person name="Brown T."/>
            <person name="Elewa A."/>
            <person name="Iarovenko S."/>
            <person name="Subramanian E."/>
            <person name="Araus A.J."/>
            <person name="Petzold A."/>
            <person name="Susuki M."/>
            <person name="Suzuki K.-i.T."/>
            <person name="Hayashi T."/>
            <person name="Toyoda A."/>
            <person name="Oliveira C."/>
            <person name="Osipova E."/>
            <person name="Leigh N.D."/>
            <person name="Simon A."/>
            <person name="Yun M.H."/>
        </authorList>
    </citation>
    <scope>NUCLEOTIDE SEQUENCE</scope>
    <source>
        <strain evidence="11">20211129_DDA</strain>
        <tissue evidence="11">Liver</tissue>
    </source>
</reference>
<evidence type="ECO:0000256" key="1">
    <source>
        <dbReference type="ARBA" id="ARBA00000900"/>
    </source>
</evidence>
<organism evidence="11 12">
    <name type="scientific">Pleurodeles waltl</name>
    <name type="common">Iberian ribbed newt</name>
    <dbReference type="NCBI Taxonomy" id="8319"/>
    <lineage>
        <taxon>Eukaryota</taxon>
        <taxon>Metazoa</taxon>
        <taxon>Chordata</taxon>
        <taxon>Craniata</taxon>
        <taxon>Vertebrata</taxon>
        <taxon>Euteleostomi</taxon>
        <taxon>Amphibia</taxon>
        <taxon>Batrachia</taxon>
        <taxon>Caudata</taxon>
        <taxon>Salamandroidea</taxon>
        <taxon>Salamandridae</taxon>
        <taxon>Pleurodelinae</taxon>
        <taxon>Pleurodeles</taxon>
    </lineage>
</organism>
<dbReference type="Gene3D" id="3.30.40.10">
    <property type="entry name" value="Zinc/RING finger domain, C3HC4 (zinc finger)"/>
    <property type="match status" value="1"/>
</dbReference>
<dbReference type="PROSITE" id="PS50089">
    <property type="entry name" value="ZF_RING_2"/>
    <property type="match status" value="1"/>
</dbReference>
<dbReference type="InterPro" id="IPR017907">
    <property type="entry name" value="Znf_RING_CS"/>
</dbReference>
<evidence type="ECO:0000256" key="7">
    <source>
        <dbReference type="ARBA" id="ARBA00022833"/>
    </source>
</evidence>
<dbReference type="Pfam" id="PF00643">
    <property type="entry name" value="zf-B_box"/>
    <property type="match status" value="1"/>
</dbReference>
<dbReference type="InterPro" id="IPR047153">
    <property type="entry name" value="TRIM45/56/19-like"/>
</dbReference>
<keyword evidence="4" id="KW-0597">Phosphoprotein</keyword>
<feature type="domain" description="RING-type" evidence="9">
    <location>
        <begin position="46"/>
        <end position="85"/>
    </location>
</feature>
<accession>A0AAV7TP86</accession>
<proteinExistence type="inferred from homology"/>
<evidence type="ECO:0000256" key="2">
    <source>
        <dbReference type="ARBA" id="ARBA00008518"/>
    </source>
</evidence>